<keyword evidence="1" id="KW-0436">Ligase</keyword>
<name>A0ABP3K4M5_9SPHN</name>
<dbReference type="Proteomes" id="UP001500713">
    <property type="component" value="Unassembled WGS sequence"/>
</dbReference>
<accession>A0ABP3K4M5</accession>
<dbReference type="Gene3D" id="3.90.1140.10">
    <property type="entry name" value="Cyclic phosphodiesterase"/>
    <property type="match status" value="1"/>
</dbReference>
<organism evidence="1 2">
    <name type="scientific">Parasphingorhabdus litoris</name>
    <dbReference type="NCBI Taxonomy" id="394733"/>
    <lineage>
        <taxon>Bacteria</taxon>
        <taxon>Pseudomonadati</taxon>
        <taxon>Pseudomonadota</taxon>
        <taxon>Alphaproteobacteria</taxon>
        <taxon>Sphingomonadales</taxon>
        <taxon>Sphingomonadaceae</taxon>
        <taxon>Parasphingorhabdus</taxon>
    </lineage>
</organism>
<comment type="caution">
    <text evidence="1">The sequence shown here is derived from an EMBL/GenBank/DDBJ whole genome shotgun (WGS) entry which is preliminary data.</text>
</comment>
<proteinExistence type="predicted"/>
<dbReference type="GO" id="GO:0016874">
    <property type="term" value="F:ligase activity"/>
    <property type="evidence" value="ECO:0007669"/>
    <property type="project" value="UniProtKB-KW"/>
</dbReference>
<reference evidence="2" key="1">
    <citation type="journal article" date="2019" name="Int. J. Syst. Evol. Microbiol.">
        <title>The Global Catalogue of Microorganisms (GCM) 10K type strain sequencing project: providing services to taxonomists for standard genome sequencing and annotation.</title>
        <authorList>
            <consortium name="The Broad Institute Genomics Platform"/>
            <consortium name="The Broad Institute Genome Sequencing Center for Infectious Disease"/>
            <person name="Wu L."/>
            <person name="Ma J."/>
        </authorList>
    </citation>
    <scope>NUCLEOTIDE SEQUENCE [LARGE SCALE GENOMIC DNA]</scope>
    <source>
        <strain evidence="2">JCM 14162</strain>
    </source>
</reference>
<sequence>MTALNKPIIMTAMMGKQDFAWADNLRRQHYPPERNMLPAHITLFHHLPPQACDEIKQVIIELTRQSAPPKATLQRLIHLGTGVGYQIHSPALTEMRMEMADQFHGLLVAQDQQTPRLHVTIQNKVSPKEAKDLITRLSLDFETRPFEIKGLALHHYMDGPWKLIGEWPFRG</sequence>
<dbReference type="RefSeq" id="WP_229953751.1">
    <property type="nucleotide sequence ID" value="NZ_BAAAEM010000002.1"/>
</dbReference>
<keyword evidence="2" id="KW-1185">Reference proteome</keyword>
<dbReference type="SUPFAM" id="SSF55144">
    <property type="entry name" value="LigT-like"/>
    <property type="match status" value="1"/>
</dbReference>
<dbReference type="EMBL" id="BAAAEM010000002">
    <property type="protein sequence ID" value="GAA0468965.1"/>
    <property type="molecule type" value="Genomic_DNA"/>
</dbReference>
<dbReference type="InterPro" id="IPR009097">
    <property type="entry name" value="Cyclic_Pdiesterase"/>
</dbReference>
<dbReference type="Pfam" id="PF13563">
    <property type="entry name" value="2_5_RNA_ligase2"/>
    <property type="match status" value="1"/>
</dbReference>
<evidence type="ECO:0000313" key="1">
    <source>
        <dbReference type="EMBL" id="GAA0468965.1"/>
    </source>
</evidence>
<evidence type="ECO:0000313" key="2">
    <source>
        <dbReference type="Proteomes" id="UP001500713"/>
    </source>
</evidence>
<protein>
    <submittedName>
        <fullName evidence="1">2'-5' RNA ligase family protein</fullName>
    </submittedName>
</protein>
<gene>
    <name evidence="1" type="ORF">GCM10009096_07370</name>
</gene>